<keyword evidence="4" id="KW-1185">Reference proteome</keyword>
<keyword evidence="2" id="KW-1015">Disulfide bond</keyword>
<dbReference type="PANTHER" id="PTHR46219:SF5">
    <property type="entry name" value="SHKT DOMAIN-CONTAINING PROTEIN"/>
    <property type="match status" value="1"/>
</dbReference>
<reference evidence="5" key="1">
    <citation type="submission" date="2016-11" db="UniProtKB">
        <authorList>
            <consortium name="WormBaseParasite"/>
        </authorList>
    </citation>
    <scope>IDENTIFICATION</scope>
</reference>
<dbReference type="FunFam" id="1.10.10.1940:FF:000002">
    <property type="entry name" value="PHAryngeal gland Toxin-related"/>
    <property type="match status" value="1"/>
</dbReference>
<keyword evidence="1" id="KW-0732">Signal</keyword>
<feature type="domain" description="ShKT" evidence="3">
    <location>
        <begin position="116"/>
        <end position="157"/>
    </location>
</feature>
<proteinExistence type="predicted"/>
<dbReference type="Proteomes" id="UP000095281">
    <property type="component" value="Unplaced"/>
</dbReference>
<dbReference type="AlphaFoldDB" id="A0A1I8BGR2"/>
<dbReference type="PANTHER" id="PTHR46219">
    <property type="entry name" value="PROTEIN CBG11138"/>
    <property type="match status" value="1"/>
</dbReference>
<sequence length="175" mass="18998">MALCESSTPEANYHLCCQRVEGQPECPNLGGQHSSQSYSGTGINSLGVPCTGWKLIEVFYQNFKCLNKLFSAPIGEGICPPGKVYLPGPRCCILRGLGYSMHSFPSSGNIDEANIPCIDRAVPGRESDCPANEQLCNNKIYFDLMTIQCPFTCKRCGQIPANAVLYNANIPQLIG</sequence>
<evidence type="ECO:0000313" key="4">
    <source>
        <dbReference type="Proteomes" id="UP000095281"/>
    </source>
</evidence>
<evidence type="ECO:0000256" key="2">
    <source>
        <dbReference type="ARBA" id="ARBA00023157"/>
    </source>
</evidence>
<dbReference type="InterPro" id="IPR003582">
    <property type="entry name" value="ShKT_dom"/>
</dbReference>
<name>A0A1I8BGR2_MELHA</name>
<dbReference type="Pfam" id="PF01549">
    <property type="entry name" value="ShK"/>
    <property type="match status" value="1"/>
</dbReference>
<organism evidence="4 5">
    <name type="scientific">Meloidogyne hapla</name>
    <name type="common">Root-knot nematode worm</name>
    <dbReference type="NCBI Taxonomy" id="6305"/>
    <lineage>
        <taxon>Eukaryota</taxon>
        <taxon>Metazoa</taxon>
        <taxon>Ecdysozoa</taxon>
        <taxon>Nematoda</taxon>
        <taxon>Chromadorea</taxon>
        <taxon>Rhabditida</taxon>
        <taxon>Tylenchina</taxon>
        <taxon>Tylenchomorpha</taxon>
        <taxon>Tylenchoidea</taxon>
        <taxon>Meloidogynidae</taxon>
        <taxon>Meloidogyninae</taxon>
        <taxon>Meloidogyne</taxon>
    </lineage>
</organism>
<dbReference type="SMART" id="SM00254">
    <property type="entry name" value="ShKT"/>
    <property type="match status" value="1"/>
</dbReference>
<dbReference type="WBParaSite" id="MhA1_Contig2339.frz3.gene4">
    <property type="protein sequence ID" value="MhA1_Contig2339.frz3.gene4"/>
    <property type="gene ID" value="MhA1_Contig2339.frz3.gene4"/>
</dbReference>
<evidence type="ECO:0000313" key="5">
    <source>
        <dbReference type="WBParaSite" id="MhA1_Contig2339.frz3.gene4"/>
    </source>
</evidence>
<dbReference type="Gene3D" id="1.10.10.1940">
    <property type="match status" value="1"/>
</dbReference>
<protein>
    <submittedName>
        <fullName evidence="5">ShKT domain-containing protein</fullName>
    </submittedName>
</protein>
<evidence type="ECO:0000256" key="1">
    <source>
        <dbReference type="ARBA" id="ARBA00022729"/>
    </source>
</evidence>
<evidence type="ECO:0000259" key="3">
    <source>
        <dbReference type="SMART" id="SM00254"/>
    </source>
</evidence>
<accession>A0A1I8BGR2</accession>